<organism evidence="2 3">
    <name type="scientific">Geodermatophilus aquaeductus</name>
    <dbReference type="NCBI Taxonomy" id="1564161"/>
    <lineage>
        <taxon>Bacteria</taxon>
        <taxon>Bacillati</taxon>
        <taxon>Actinomycetota</taxon>
        <taxon>Actinomycetes</taxon>
        <taxon>Geodermatophilales</taxon>
        <taxon>Geodermatophilaceae</taxon>
        <taxon>Geodermatophilus</taxon>
    </lineage>
</organism>
<dbReference type="EMBL" id="FXTJ01000014">
    <property type="protein sequence ID" value="SMO98809.1"/>
    <property type="molecule type" value="Genomic_DNA"/>
</dbReference>
<feature type="transmembrane region" description="Helical" evidence="1">
    <location>
        <begin position="38"/>
        <end position="56"/>
    </location>
</feature>
<dbReference type="RefSeq" id="WP_142460863.1">
    <property type="nucleotide sequence ID" value="NZ_FXTJ01000014.1"/>
</dbReference>
<evidence type="ECO:0000256" key="1">
    <source>
        <dbReference type="SAM" id="Phobius"/>
    </source>
</evidence>
<sequence length="143" mass="14493">MRETVLVLHVTAGTAGLLLGPLWLLLRLRTRQGTATAAAYLAAVGVVAATGCALALTAPGLGWLVGFAVLSAVLAGTGAVARRRGWPHWPTLQPHLLGGSYVALTTGLLVAQTGSPLAWVLPALVGQVPIALAKRRLAAAAPA</sequence>
<protein>
    <recommendedName>
        <fullName evidence="4">DUF2306 domain-containing protein</fullName>
    </recommendedName>
</protein>
<keyword evidence="1" id="KW-1133">Transmembrane helix</keyword>
<dbReference type="AlphaFoldDB" id="A0A521FRK0"/>
<keyword evidence="1" id="KW-0812">Transmembrane</keyword>
<keyword evidence="1" id="KW-0472">Membrane</keyword>
<dbReference type="Proteomes" id="UP000317484">
    <property type="component" value="Unassembled WGS sequence"/>
</dbReference>
<evidence type="ECO:0000313" key="2">
    <source>
        <dbReference type="EMBL" id="SMO98809.1"/>
    </source>
</evidence>
<keyword evidence="3" id="KW-1185">Reference proteome</keyword>
<proteinExistence type="predicted"/>
<gene>
    <name evidence="2" type="ORF">SAMN06273567_11479</name>
</gene>
<feature type="transmembrane region" description="Helical" evidence="1">
    <location>
        <begin position="62"/>
        <end position="81"/>
    </location>
</feature>
<name>A0A521FRK0_9ACTN</name>
<evidence type="ECO:0008006" key="4">
    <source>
        <dbReference type="Google" id="ProtNLM"/>
    </source>
</evidence>
<accession>A0A521FRK0</accession>
<feature type="transmembrane region" description="Helical" evidence="1">
    <location>
        <begin position="6"/>
        <end position="26"/>
    </location>
</feature>
<evidence type="ECO:0000313" key="3">
    <source>
        <dbReference type="Proteomes" id="UP000317484"/>
    </source>
</evidence>
<reference evidence="2 3" key="1">
    <citation type="submission" date="2017-05" db="EMBL/GenBank/DDBJ databases">
        <authorList>
            <person name="Varghese N."/>
            <person name="Submissions S."/>
        </authorList>
    </citation>
    <scope>NUCLEOTIDE SEQUENCE [LARGE SCALE GENOMIC DNA]</scope>
    <source>
        <strain evidence="2 3">DSM 46834</strain>
    </source>
</reference>